<evidence type="ECO:0000313" key="8">
    <source>
        <dbReference type="Proteomes" id="UP000272025"/>
    </source>
</evidence>
<dbReference type="SUPFAM" id="SSF57667">
    <property type="entry name" value="beta-beta-alpha zinc fingers"/>
    <property type="match status" value="1"/>
</dbReference>
<keyword evidence="1" id="KW-0479">Metal-binding</keyword>
<dbReference type="PROSITE" id="PS50157">
    <property type="entry name" value="ZINC_FINGER_C2H2_2"/>
    <property type="match status" value="2"/>
</dbReference>
<keyword evidence="8" id="KW-1185">Reference proteome</keyword>
<dbReference type="Pfam" id="PF00096">
    <property type="entry name" value="zf-C2H2"/>
    <property type="match status" value="2"/>
</dbReference>
<keyword evidence="2 4" id="KW-0863">Zinc-finger</keyword>
<evidence type="ECO:0000256" key="4">
    <source>
        <dbReference type="PROSITE-ProRule" id="PRU00042"/>
    </source>
</evidence>
<organism evidence="7 8">
    <name type="scientific">Sodiomyces alkalinus (strain CBS 110278 / VKM F-3762 / F11)</name>
    <name type="common">Alkaliphilic filamentous fungus</name>
    <dbReference type="NCBI Taxonomy" id="1314773"/>
    <lineage>
        <taxon>Eukaryota</taxon>
        <taxon>Fungi</taxon>
        <taxon>Dikarya</taxon>
        <taxon>Ascomycota</taxon>
        <taxon>Pezizomycotina</taxon>
        <taxon>Sordariomycetes</taxon>
        <taxon>Hypocreomycetidae</taxon>
        <taxon>Glomerellales</taxon>
        <taxon>Plectosphaerellaceae</taxon>
        <taxon>Sodiomyces</taxon>
    </lineage>
</organism>
<dbReference type="PROSITE" id="PS00028">
    <property type="entry name" value="ZINC_FINGER_C2H2_1"/>
    <property type="match status" value="2"/>
</dbReference>
<evidence type="ECO:0000256" key="5">
    <source>
        <dbReference type="SAM" id="MobiDB-lite"/>
    </source>
</evidence>
<keyword evidence="3" id="KW-0862">Zinc</keyword>
<reference evidence="7 8" key="1">
    <citation type="journal article" date="2018" name="Mol. Ecol.">
        <title>The obligate alkalophilic soda-lake fungus Sodiomyces alkalinus has shifted to a protein diet.</title>
        <authorList>
            <person name="Grum-Grzhimaylo A.A."/>
            <person name="Falkoski D.L."/>
            <person name="van den Heuvel J."/>
            <person name="Valero-Jimenez C.A."/>
            <person name="Min B."/>
            <person name="Choi I.G."/>
            <person name="Lipzen A."/>
            <person name="Daum C.G."/>
            <person name="Aanen D.K."/>
            <person name="Tsang A."/>
            <person name="Henrissat B."/>
            <person name="Bilanenko E.N."/>
            <person name="de Vries R.P."/>
            <person name="van Kan J.A.L."/>
            <person name="Grigoriev I.V."/>
            <person name="Debets A.J.M."/>
        </authorList>
    </citation>
    <scope>NUCLEOTIDE SEQUENCE [LARGE SCALE GENOMIC DNA]</scope>
    <source>
        <strain evidence="7 8">F11</strain>
    </source>
</reference>
<dbReference type="AlphaFoldDB" id="A0A3N2PZT8"/>
<dbReference type="PANTHER" id="PTHR23235">
    <property type="entry name" value="KRUEPPEL-LIKE TRANSCRIPTION FACTOR"/>
    <property type="match status" value="1"/>
</dbReference>
<evidence type="ECO:0000313" key="7">
    <source>
        <dbReference type="EMBL" id="ROT39948.1"/>
    </source>
</evidence>
<feature type="region of interest" description="Disordered" evidence="5">
    <location>
        <begin position="1"/>
        <end position="90"/>
    </location>
</feature>
<dbReference type="OrthoDB" id="8922241at2759"/>
<name>A0A3N2PZT8_SODAK</name>
<accession>A0A3N2PZT8</accession>
<dbReference type="RefSeq" id="XP_028467754.1">
    <property type="nucleotide sequence ID" value="XM_028606797.1"/>
</dbReference>
<dbReference type="GO" id="GO:0000978">
    <property type="term" value="F:RNA polymerase II cis-regulatory region sequence-specific DNA binding"/>
    <property type="evidence" value="ECO:0007669"/>
    <property type="project" value="TreeGrafter"/>
</dbReference>
<feature type="compositionally biased region" description="Low complexity" evidence="5">
    <location>
        <begin position="27"/>
        <end position="37"/>
    </location>
</feature>
<feature type="domain" description="C2H2-type" evidence="6">
    <location>
        <begin position="85"/>
        <end position="110"/>
    </location>
</feature>
<protein>
    <recommendedName>
        <fullName evidence="6">C2H2-type domain-containing protein</fullName>
    </recommendedName>
</protein>
<evidence type="ECO:0000256" key="2">
    <source>
        <dbReference type="ARBA" id="ARBA00022771"/>
    </source>
</evidence>
<evidence type="ECO:0000256" key="3">
    <source>
        <dbReference type="ARBA" id="ARBA00022833"/>
    </source>
</evidence>
<dbReference type="InterPro" id="IPR013087">
    <property type="entry name" value="Znf_C2H2_type"/>
</dbReference>
<proteinExistence type="predicted"/>
<dbReference type="GeneID" id="39575275"/>
<dbReference type="PANTHER" id="PTHR23235:SF120">
    <property type="entry name" value="KRUPPEL-LIKE FACTOR 15"/>
    <property type="match status" value="1"/>
</dbReference>
<dbReference type="GO" id="GO:0008270">
    <property type="term" value="F:zinc ion binding"/>
    <property type="evidence" value="ECO:0007669"/>
    <property type="project" value="UniProtKB-KW"/>
</dbReference>
<dbReference type="GO" id="GO:0000981">
    <property type="term" value="F:DNA-binding transcription factor activity, RNA polymerase II-specific"/>
    <property type="evidence" value="ECO:0007669"/>
    <property type="project" value="TreeGrafter"/>
</dbReference>
<gene>
    <name evidence="7" type="ORF">SODALDRAFT_142066</name>
</gene>
<evidence type="ECO:0000256" key="1">
    <source>
        <dbReference type="ARBA" id="ARBA00022723"/>
    </source>
</evidence>
<sequence length="191" mass="21235">MGYPDDRDQDDLVGFSNLDLTANTPESYNSLSEASSSITERDSNMANSSVSKRRREARKASSTSNSASSSKTITGSASKRKKGPVTCPEEGCGKVFELPKDLHKHQKKHTLPVLCSVGHCQDAFPGKKELDRHIRINHKEHAKRIQLPPEGGICPWPDCGKSTTRNDNFKRHMREQHEGVNPDGTPWVLEK</sequence>
<feature type="domain" description="C2H2-type" evidence="6">
    <location>
        <begin position="152"/>
        <end position="182"/>
    </location>
</feature>
<dbReference type="EMBL" id="ML119053">
    <property type="protein sequence ID" value="ROT39948.1"/>
    <property type="molecule type" value="Genomic_DNA"/>
</dbReference>
<dbReference type="STRING" id="1314773.A0A3N2PZT8"/>
<evidence type="ECO:0000259" key="6">
    <source>
        <dbReference type="PROSITE" id="PS50157"/>
    </source>
</evidence>
<dbReference type="SMART" id="SM00355">
    <property type="entry name" value="ZnF_C2H2"/>
    <property type="match status" value="3"/>
</dbReference>
<dbReference type="Gene3D" id="3.30.160.60">
    <property type="entry name" value="Classic Zinc Finger"/>
    <property type="match status" value="2"/>
</dbReference>
<dbReference type="Proteomes" id="UP000272025">
    <property type="component" value="Unassembled WGS sequence"/>
</dbReference>
<dbReference type="InterPro" id="IPR036236">
    <property type="entry name" value="Znf_C2H2_sf"/>
</dbReference>
<feature type="compositionally biased region" description="Low complexity" evidence="5">
    <location>
        <begin position="60"/>
        <end position="77"/>
    </location>
</feature>